<dbReference type="GO" id="GO:0032259">
    <property type="term" value="P:methylation"/>
    <property type="evidence" value="ECO:0007669"/>
    <property type="project" value="UniProtKB-KW"/>
</dbReference>
<evidence type="ECO:0000313" key="2">
    <source>
        <dbReference type="EMBL" id="MBB4765667.1"/>
    </source>
</evidence>
<dbReference type="Gene3D" id="3.40.50.150">
    <property type="entry name" value="Vaccinia Virus protein VP39"/>
    <property type="match status" value="1"/>
</dbReference>
<name>A0A7W7MTD6_9ACTN</name>
<proteinExistence type="predicted"/>
<organism evidence="2 3">
    <name type="scientific">Actinoplanes digitatis</name>
    <dbReference type="NCBI Taxonomy" id="1868"/>
    <lineage>
        <taxon>Bacteria</taxon>
        <taxon>Bacillati</taxon>
        <taxon>Actinomycetota</taxon>
        <taxon>Actinomycetes</taxon>
        <taxon>Micromonosporales</taxon>
        <taxon>Micromonosporaceae</taxon>
        <taxon>Actinoplanes</taxon>
    </lineage>
</organism>
<dbReference type="GO" id="GO:0008757">
    <property type="term" value="F:S-adenosylmethionine-dependent methyltransferase activity"/>
    <property type="evidence" value="ECO:0007669"/>
    <property type="project" value="InterPro"/>
</dbReference>
<keyword evidence="2" id="KW-0808">Transferase</keyword>
<gene>
    <name evidence="2" type="ORF">BJ971_006223</name>
</gene>
<dbReference type="PANTHER" id="PTHR43591:SF24">
    <property type="entry name" value="2-METHOXY-6-POLYPRENYL-1,4-BENZOQUINOL METHYLASE, MITOCHONDRIAL"/>
    <property type="match status" value="1"/>
</dbReference>
<dbReference type="PANTHER" id="PTHR43591">
    <property type="entry name" value="METHYLTRANSFERASE"/>
    <property type="match status" value="1"/>
</dbReference>
<evidence type="ECO:0000313" key="3">
    <source>
        <dbReference type="Proteomes" id="UP000578112"/>
    </source>
</evidence>
<dbReference type="InterPro" id="IPR029063">
    <property type="entry name" value="SAM-dependent_MTases_sf"/>
</dbReference>
<accession>A0A7W7MTD6</accession>
<comment type="caution">
    <text evidence="2">The sequence shown here is derived from an EMBL/GenBank/DDBJ whole genome shotgun (WGS) entry which is preliminary data.</text>
</comment>
<dbReference type="CDD" id="cd02440">
    <property type="entry name" value="AdoMet_MTases"/>
    <property type="match status" value="1"/>
</dbReference>
<dbReference type="InterPro" id="IPR013216">
    <property type="entry name" value="Methyltransf_11"/>
</dbReference>
<keyword evidence="3" id="KW-1185">Reference proteome</keyword>
<dbReference type="RefSeq" id="WP_184996692.1">
    <property type="nucleotide sequence ID" value="NZ_BOMK01000107.1"/>
</dbReference>
<dbReference type="Proteomes" id="UP000578112">
    <property type="component" value="Unassembled WGS sequence"/>
</dbReference>
<evidence type="ECO:0000259" key="1">
    <source>
        <dbReference type="Pfam" id="PF08241"/>
    </source>
</evidence>
<protein>
    <submittedName>
        <fullName evidence="2">SAM-dependent methyltransferase</fullName>
    </submittedName>
</protein>
<dbReference type="SUPFAM" id="SSF53335">
    <property type="entry name" value="S-adenosyl-L-methionine-dependent methyltransferases"/>
    <property type="match status" value="1"/>
</dbReference>
<dbReference type="AlphaFoldDB" id="A0A7W7MTD6"/>
<sequence length="281" mass="28997">MTDASTDFDRHEREMWAGRAAAYQGSFAPLCGAVADQLLDLARVTGGKRMLDVGTGPGTLAAAAAGLGALVTAVDAEPSMVEAARLAVPGADVRPAVLPDLPFAAGSFEAVTANFVLNHVGDPAAAARELVRVTAPGGHVAASIWPFPQPPLQAFWGEVVADSGVTLPAGPPRLDAGRDFPRTPEGLAALLRGAGLDAVRVETVSWTHRVDPEAWWSGPANGLSTLGVLMRDLPAESVARIRAAYDRASAGLGDGLRTSALLACGRVVQATTRSRPARLAM</sequence>
<keyword evidence="2" id="KW-0489">Methyltransferase</keyword>
<reference evidence="2 3" key="1">
    <citation type="submission" date="2020-08" db="EMBL/GenBank/DDBJ databases">
        <title>Sequencing the genomes of 1000 actinobacteria strains.</title>
        <authorList>
            <person name="Klenk H.-P."/>
        </authorList>
    </citation>
    <scope>NUCLEOTIDE SEQUENCE [LARGE SCALE GENOMIC DNA]</scope>
    <source>
        <strain evidence="2 3">DSM 43149</strain>
    </source>
</reference>
<dbReference type="EMBL" id="JACHNH010000001">
    <property type="protein sequence ID" value="MBB4765667.1"/>
    <property type="molecule type" value="Genomic_DNA"/>
</dbReference>
<feature type="domain" description="Methyltransferase type 11" evidence="1">
    <location>
        <begin position="51"/>
        <end position="141"/>
    </location>
</feature>
<dbReference type="Pfam" id="PF08241">
    <property type="entry name" value="Methyltransf_11"/>
    <property type="match status" value="1"/>
</dbReference>